<dbReference type="Gene3D" id="6.10.340.10">
    <property type="match status" value="1"/>
</dbReference>
<dbReference type="CDD" id="cd12912">
    <property type="entry name" value="PDC2_MCP_like"/>
    <property type="match status" value="1"/>
</dbReference>
<evidence type="ECO:0000256" key="5">
    <source>
        <dbReference type="ARBA" id="ARBA00022989"/>
    </source>
</evidence>
<dbReference type="PANTHER" id="PTHR32089:SF112">
    <property type="entry name" value="LYSOZYME-LIKE PROTEIN-RELATED"/>
    <property type="match status" value="1"/>
</dbReference>
<dbReference type="GO" id="GO:0007165">
    <property type="term" value="P:signal transduction"/>
    <property type="evidence" value="ECO:0007669"/>
    <property type="project" value="UniProtKB-KW"/>
</dbReference>
<dbReference type="InterPro" id="IPR004089">
    <property type="entry name" value="MCPsignal_dom"/>
</dbReference>
<dbReference type="InterPro" id="IPR003660">
    <property type="entry name" value="HAMP_dom"/>
</dbReference>
<dbReference type="PANTHER" id="PTHR32089">
    <property type="entry name" value="METHYL-ACCEPTING CHEMOTAXIS PROTEIN MCPB"/>
    <property type="match status" value="1"/>
</dbReference>
<comment type="caution">
    <text evidence="13">The sequence shown here is derived from an EMBL/GenBank/DDBJ whole genome shotgun (WGS) entry which is preliminary data.</text>
</comment>
<dbReference type="AlphaFoldDB" id="A0A0A0I7R5"/>
<dbReference type="RefSeq" id="WP_039254987.1">
    <property type="nucleotide sequence ID" value="NZ_JENJ01000024.1"/>
</dbReference>
<dbReference type="GO" id="GO:0006935">
    <property type="term" value="P:chemotaxis"/>
    <property type="evidence" value="ECO:0007669"/>
    <property type="project" value="UniProtKB-KW"/>
</dbReference>
<dbReference type="SUPFAM" id="SSF103190">
    <property type="entry name" value="Sensory domain-like"/>
    <property type="match status" value="1"/>
</dbReference>
<dbReference type="Proteomes" id="UP000030012">
    <property type="component" value="Unassembled WGS sequence"/>
</dbReference>
<evidence type="ECO:0008006" key="15">
    <source>
        <dbReference type="Google" id="ProtNLM"/>
    </source>
</evidence>
<dbReference type="Gene3D" id="3.30.450.20">
    <property type="entry name" value="PAS domain"/>
    <property type="match status" value="2"/>
</dbReference>
<evidence type="ECO:0000256" key="9">
    <source>
        <dbReference type="PROSITE-ProRule" id="PRU00284"/>
    </source>
</evidence>
<dbReference type="CDD" id="cd11386">
    <property type="entry name" value="MCP_signal"/>
    <property type="match status" value="1"/>
</dbReference>
<evidence type="ECO:0000256" key="3">
    <source>
        <dbReference type="ARBA" id="ARBA00022500"/>
    </source>
</evidence>
<sequence>MKIKQKLPMMIAILLVISLGITSMLAYNLSDKALTNESNNSLVMIGSQAKDLISSLINSEQRQVELMAQNKCIIEATKLRNIIPDESFFKQNRSEYIQANKFLEQQFKNMELHEHLFVAGLDGVTFQDSHEKNLNVLNVRDRKYFKDALNGQPSISDTIISRVDGRSIIVLSAPIKDENGKIIGVLADSVYAEYFTKSLKNVKIAKTGYAYLVDKTGLVLSHPKKEKIAKKIDSESINKIIQDIQSGKVAKEGIENYKYGNIKKVQSYNVIPKVNWIISTTVNVDDIKSASVDIFKKIIIITIIALLLSIVIGILVSRSITNPINKLMDIMKQASEGDLTVKIPVKSKDEIGNLAIGFNNMIDKIRELIYKINSSIEIISNTSGNLVSTAEANSVAVNDVTKSVQQIAEGAASQSQDTDSVVKKIEMFGSEIENLNNYSVDMRKTADNIVKINENSKEIVNVLFEKTAESGKEVEKVSTIINELKDSSLNIGAITETISSIAEQTNLLALNAAIESARAGDAGKGFAVVAEEVRKLAEESSESAKQIEEIIKDVQNKSIDAVGIVSNVKNTVSEQSESVNNTGSSFEKVYSEINLVVNKIGKINDSLNIMNKDKDNIISNIQNVSAVSEEVAASSEEVSATTEEQSASIQELSSHVEKLNSMVDELTEAINKFKI</sequence>
<dbReference type="Pfam" id="PF02743">
    <property type="entry name" value="dCache_1"/>
    <property type="match status" value="1"/>
</dbReference>
<dbReference type="CDD" id="cd06225">
    <property type="entry name" value="HAMP"/>
    <property type="match status" value="1"/>
</dbReference>
<evidence type="ECO:0000256" key="6">
    <source>
        <dbReference type="ARBA" id="ARBA00023136"/>
    </source>
</evidence>
<dbReference type="CDD" id="cd12914">
    <property type="entry name" value="PDC1_DGC_like"/>
    <property type="match status" value="1"/>
</dbReference>
<gene>
    <name evidence="13" type="ORF">Z968_06740</name>
</gene>
<keyword evidence="3" id="KW-0145">Chemotaxis</keyword>
<dbReference type="EMBL" id="JENJ01000024">
    <property type="protein sequence ID" value="KGM96321.1"/>
    <property type="molecule type" value="Genomic_DNA"/>
</dbReference>
<accession>A0A0A0I7R5</accession>
<proteinExistence type="inferred from homology"/>
<dbReference type="SMART" id="SM00304">
    <property type="entry name" value="HAMP"/>
    <property type="match status" value="2"/>
</dbReference>
<feature type="domain" description="HAMP" evidence="12">
    <location>
        <begin position="318"/>
        <end position="370"/>
    </location>
</feature>
<evidence type="ECO:0000313" key="13">
    <source>
        <dbReference type="EMBL" id="KGM96321.1"/>
    </source>
</evidence>
<keyword evidence="6 10" id="KW-0472">Membrane</keyword>
<dbReference type="InterPro" id="IPR029151">
    <property type="entry name" value="Sensor-like_sf"/>
</dbReference>
<protein>
    <recommendedName>
        <fullName evidence="15">Chemotaxis protein</fullName>
    </recommendedName>
</protein>
<reference evidence="13 14" key="1">
    <citation type="submission" date="2014-01" db="EMBL/GenBank/DDBJ databases">
        <title>Plasmidome dynamics in the species complex Clostridium novyi sensu lato converts strains of independent lineages into distinctly different pathogens.</title>
        <authorList>
            <person name="Skarin H."/>
            <person name="Segerman B."/>
        </authorList>
    </citation>
    <scope>NUCLEOTIDE SEQUENCE [LARGE SCALE GENOMIC DNA]</scope>
    <source>
        <strain evidence="13 14">4552</strain>
    </source>
</reference>
<comment type="subcellular location">
    <subcellularLocation>
        <location evidence="1">Cell membrane</location>
        <topology evidence="1">Multi-pass membrane protein</topology>
    </subcellularLocation>
</comment>
<keyword evidence="5 10" id="KW-1133">Transmembrane helix</keyword>
<evidence type="ECO:0000256" key="1">
    <source>
        <dbReference type="ARBA" id="ARBA00004651"/>
    </source>
</evidence>
<dbReference type="Pfam" id="PF00015">
    <property type="entry name" value="MCPsignal"/>
    <property type="match status" value="1"/>
</dbReference>
<evidence type="ECO:0000256" key="8">
    <source>
        <dbReference type="ARBA" id="ARBA00029447"/>
    </source>
</evidence>
<keyword evidence="7 9" id="KW-0807">Transducer</keyword>
<keyword evidence="2" id="KW-1003">Cell membrane</keyword>
<evidence type="ECO:0000313" key="14">
    <source>
        <dbReference type="Proteomes" id="UP000030012"/>
    </source>
</evidence>
<keyword evidence="4 10" id="KW-0812">Transmembrane</keyword>
<dbReference type="SMART" id="SM00283">
    <property type="entry name" value="MA"/>
    <property type="match status" value="1"/>
</dbReference>
<dbReference type="Pfam" id="PF00672">
    <property type="entry name" value="HAMP"/>
    <property type="match status" value="1"/>
</dbReference>
<dbReference type="PROSITE" id="PS50885">
    <property type="entry name" value="HAMP"/>
    <property type="match status" value="1"/>
</dbReference>
<feature type="transmembrane region" description="Helical" evidence="10">
    <location>
        <begin position="298"/>
        <end position="316"/>
    </location>
</feature>
<dbReference type="PROSITE" id="PS50111">
    <property type="entry name" value="CHEMOTAXIS_TRANSDUC_2"/>
    <property type="match status" value="1"/>
</dbReference>
<feature type="domain" description="Methyl-accepting transducer" evidence="11">
    <location>
        <begin position="389"/>
        <end position="639"/>
    </location>
</feature>
<evidence type="ECO:0000259" key="11">
    <source>
        <dbReference type="PROSITE" id="PS50111"/>
    </source>
</evidence>
<evidence type="ECO:0000256" key="7">
    <source>
        <dbReference type="ARBA" id="ARBA00023224"/>
    </source>
</evidence>
<dbReference type="GO" id="GO:0005886">
    <property type="term" value="C:plasma membrane"/>
    <property type="evidence" value="ECO:0007669"/>
    <property type="project" value="UniProtKB-SubCell"/>
</dbReference>
<name>A0A0A0I7R5_CLONO</name>
<evidence type="ECO:0000256" key="4">
    <source>
        <dbReference type="ARBA" id="ARBA00022692"/>
    </source>
</evidence>
<dbReference type="InterPro" id="IPR033479">
    <property type="entry name" value="dCache_1"/>
</dbReference>
<comment type="similarity">
    <text evidence="8">Belongs to the methyl-accepting chemotaxis (MCP) protein family.</text>
</comment>
<evidence type="ECO:0000259" key="12">
    <source>
        <dbReference type="PROSITE" id="PS50885"/>
    </source>
</evidence>
<dbReference type="Gene3D" id="1.10.287.950">
    <property type="entry name" value="Methyl-accepting chemotaxis protein"/>
    <property type="match status" value="1"/>
</dbReference>
<organism evidence="13 14">
    <name type="scientific">Clostridium novyi A str. 4552</name>
    <dbReference type="NCBI Taxonomy" id="1444289"/>
    <lineage>
        <taxon>Bacteria</taxon>
        <taxon>Bacillati</taxon>
        <taxon>Bacillota</taxon>
        <taxon>Clostridia</taxon>
        <taxon>Eubacteriales</taxon>
        <taxon>Clostridiaceae</taxon>
        <taxon>Clostridium</taxon>
    </lineage>
</organism>
<dbReference type="SUPFAM" id="SSF58104">
    <property type="entry name" value="Methyl-accepting chemotaxis protein (MCP) signaling domain"/>
    <property type="match status" value="1"/>
</dbReference>
<evidence type="ECO:0000256" key="2">
    <source>
        <dbReference type="ARBA" id="ARBA00022475"/>
    </source>
</evidence>
<evidence type="ECO:0000256" key="10">
    <source>
        <dbReference type="SAM" id="Phobius"/>
    </source>
</evidence>